<dbReference type="CDD" id="cd16914">
    <property type="entry name" value="EcfT"/>
    <property type="match status" value="1"/>
</dbReference>
<reference evidence="6" key="1">
    <citation type="submission" date="2015-09" db="EMBL/GenBank/DDBJ databases">
        <authorList>
            <consortium name="Pathogen Informatics"/>
        </authorList>
    </citation>
    <scope>NUCLEOTIDE SEQUENCE</scope>
    <source>
        <strain evidence="6">2789STDY5834896</strain>
    </source>
</reference>
<feature type="transmembrane region" description="Helical" evidence="5">
    <location>
        <begin position="50"/>
        <end position="72"/>
    </location>
</feature>
<feature type="transmembrane region" description="Helical" evidence="5">
    <location>
        <begin position="93"/>
        <end position="114"/>
    </location>
</feature>
<evidence type="ECO:0000256" key="5">
    <source>
        <dbReference type="SAM" id="Phobius"/>
    </source>
</evidence>
<dbReference type="Pfam" id="PF02361">
    <property type="entry name" value="CbiQ"/>
    <property type="match status" value="1"/>
</dbReference>
<dbReference type="InterPro" id="IPR003339">
    <property type="entry name" value="ABC/ECF_trnsptr_transmembrane"/>
</dbReference>
<comment type="subcellular location">
    <subcellularLocation>
        <location evidence="1">Membrane</location>
        <topology evidence="1">Multi-pass membrane protein</topology>
    </subcellularLocation>
</comment>
<feature type="transmembrane region" description="Helical" evidence="5">
    <location>
        <begin position="126"/>
        <end position="144"/>
    </location>
</feature>
<feature type="transmembrane region" description="Helical" evidence="5">
    <location>
        <begin position="208"/>
        <end position="232"/>
    </location>
</feature>
<name>A0A1C6KAE2_9FIRM</name>
<keyword evidence="2 5" id="KW-0812">Transmembrane</keyword>
<keyword evidence="3 5" id="KW-1133">Transmembrane helix</keyword>
<dbReference type="AlphaFoldDB" id="A0A1C6KAE2"/>
<organism evidence="6">
    <name type="scientific">uncultured Anaerotruncus sp</name>
    <dbReference type="NCBI Taxonomy" id="905011"/>
    <lineage>
        <taxon>Bacteria</taxon>
        <taxon>Bacillati</taxon>
        <taxon>Bacillota</taxon>
        <taxon>Clostridia</taxon>
        <taxon>Eubacteriales</taxon>
        <taxon>Oscillospiraceae</taxon>
        <taxon>Anaerotruncus</taxon>
        <taxon>environmental samples</taxon>
    </lineage>
</organism>
<keyword evidence="4 5" id="KW-0472">Membrane</keyword>
<protein>
    <submittedName>
        <fullName evidence="6">Putative HMP/thiamine permease protein YkoC</fullName>
    </submittedName>
</protein>
<evidence type="ECO:0000256" key="3">
    <source>
        <dbReference type="ARBA" id="ARBA00022989"/>
    </source>
</evidence>
<gene>
    <name evidence="6" type="primary">ykoC</name>
    <name evidence="6" type="ORF">SAMEA3545359_02822</name>
</gene>
<evidence type="ECO:0000256" key="4">
    <source>
        <dbReference type="ARBA" id="ARBA00023136"/>
    </source>
</evidence>
<sequence length="234" mass="25098">MRSIDPACKAVGLLLCTLLLCLRHSPALNLAVFALCAIGLLTARVPLRKLALSILPILVAAVGTFFTGYYFAAGSSSVNAQTLNLLGSRVYNGLVLSSRVVAFAGLGFLLAYTTDKVRLVQSLQQHFRLPAVFCYGLLAAWGIFPNMATEYRKARAAFAARGVRVSALSPALLRPLLVKTVRWSEALAVAMESKGFTAGRPRKPYRPLVLRPVDVLFPILSTAAMLAAVLLVPA</sequence>
<evidence type="ECO:0000313" key="6">
    <source>
        <dbReference type="EMBL" id="SCJ91253.1"/>
    </source>
</evidence>
<evidence type="ECO:0000256" key="2">
    <source>
        <dbReference type="ARBA" id="ARBA00022692"/>
    </source>
</evidence>
<dbReference type="EMBL" id="FMHG01000005">
    <property type="protein sequence ID" value="SCJ91253.1"/>
    <property type="molecule type" value="Genomic_DNA"/>
</dbReference>
<proteinExistence type="predicted"/>
<evidence type="ECO:0000256" key="1">
    <source>
        <dbReference type="ARBA" id="ARBA00004141"/>
    </source>
</evidence>
<accession>A0A1C6KAE2</accession>
<dbReference type="GO" id="GO:0005886">
    <property type="term" value="C:plasma membrane"/>
    <property type="evidence" value="ECO:0007669"/>
    <property type="project" value="UniProtKB-ARBA"/>
</dbReference>